<evidence type="ECO:0000313" key="2">
    <source>
        <dbReference type="Proteomes" id="UP000015105"/>
    </source>
</evidence>
<reference evidence="1" key="4">
    <citation type="submission" date="2019-03" db="UniProtKB">
        <authorList>
            <consortium name="EnsemblPlants"/>
        </authorList>
    </citation>
    <scope>IDENTIFICATION</scope>
</reference>
<reference evidence="1" key="3">
    <citation type="journal article" date="2017" name="Nature">
        <title>Genome sequence of the progenitor of the wheat D genome Aegilops tauschii.</title>
        <authorList>
            <person name="Luo M.C."/>
            <person name="Gu Y.Q."/>
            <person name="Puiu D."/>
            <person name="Wang H."/>
            <person name="Twardziok S.O."/>
            <person name="Deal K.R."/>
            <person name="Huo N."/>
            <person name="Zhu T."/>
            <person name="Wang L."/>
            <person name="Wang Y."/>
            <person name="McGuire P.E."/>
            <person name="Liu S."/>
            <person name="Long H."/>
            <person name="Ramasamy R.K."/>
            <person name="Rodriguez J.C."/>
            <person name="Van S.L."/>
            <person name="Yuan L."/>
            <person name="Wang Z."/>
            <person name="Xia Z."/>
            <person name="Xiao L."/>
            <person name="Anderson O.D."/>
            <person name="Ouyang S."/>
            <person name="Liang Y."/>
            <person name="Zimin A.V."/>
            <person name="Pertea G."/>
            <person name="Qi P."/>
            <person name="Bennetzen J.L."/>
            <person name="Dai X."/>
            <person name="Dawson M.W."/>
            <person name="Muller H.G."/>
            <person name="Kugler K."/>
            <person name="Rivarola-Duarte L."/>
            <person name="Spannagl M."/>
            <person name="Mayer K.F.X."/>
            <person name="Lu F.H."/>
            <person name="Bevan M.W."/>
            <person name="Leroy P."/>
            <person name="Li P."/>
            <person name="You F.M."/>
            <person name="Sun Q."/>
            <person name="Liu Z."/>
            <person name="Lyons E."/>
            <person name="Wicker T."/>
            <person name="Salzberg S.L."/>
            <person name="Devos K.M."/>
            <person name="Dvorak J."/>
        </authorList>
    </citation>
    <scope>NUCLEOTIDE SEQUENCE [LARGE SCALE GENOMIC DNA]</scope>
    <source>
        <strain evidence="1">cv. AL8/78</strain>
    </source>
</reference>
<sequence length="111" mass="12340">MQQLHPRRTIPTISLYADDVILLCHPSPGDITAVKEILHLFGRASSLHVNFQKSAAALIRCDRGCRPCRRAPGMPHRRIPANLPGHPAHAASPHRCPASTCRQQSRWEVTL</sequence>
<protein>
    <recommendedName>
        <fullName evidence="3">Reverse transcriptase domain-containing protein</fullName>
    </recommendedName>
</protein>
<evidence type="ECO:0008006" key="3">
    <source>
        <dbReference type="Google" id="ProtNLM"/>
    </source>
</evidence>
<reference evidence="2" key="2">
    <citation type="journal article" date="2017" name="Nat. Plants">
        <title>The Aegilops tauschii genome reveals multiple impacts of transposons.</title>
        <authorList>
            <person name="Zhao G."/>
            <person name="Zou C."/>
            <person name="Li K."/>
            <person name="Wang K."/>
            <person name="Li T."/>
            <person name="Gao L."/>
            <person name="Zhang X."/>
            <person name="Wang H."/>
            <person name="Yang Z."/>
            <person name="Liu X."/>
            <person name="Jiang W."/>
            <person name="Mao L."/>
            <person name="Kong X."/>
            <person name="Jiao Y."/>
            <person name="Jia J."/>
        </authorList>
    </citation>
    <scope>NUCLEOTIDE SEQUENCE [LARGE SCALE GENOMIC DNA]</scope>
    <source>
        <strain evidence="2">cv. AL8/78</strain>
    </source>
</reference>
<reference evidence="2" key="1">
    <citation type="journal article" date="2014" name="Science">
        <title>Ancient hybridizations among the ancestral genomes of bread wheat.</title>
        <authorList>
            <consortium name="International Wheat Genome Sequencing Consortium,"/>
            <person name="Marcussen T."/>
            <person name="Sandve S.R."/>
            <person name="Heier L."/>
            <person name="Spannagl M."/>
            <person name="Pfeifer M."/>
            <person name="Jakobsen K.S."/>
            <person name="Wulff B.B."/>
            <person name="Steuernagel B."/>
            <person name="Mayer K.F."/>
            <person name="Olsen O.A."/>
        </authorList>
    </citation>
    <scope>NUCLEOTIDE SEQUENCE [LARGE SCALE GENOMIC DNA]</scope>
    <source>
        <strain evidence="2">cv. AL8/78</strain>
    </source>
</reference>
<dbReference type="Proteomes" id="UP000015105">
    <property type="component" value="Chromosome 1D"/>
</dbReference>
<dbReference type="EnsemblPlants" id="AET1Gv20344700.1">
    <property type="protein sequence ID" value="AET1Gv20344700.1"/>
    <property type="gene ID" value="AET1Gv20344700"/>
</dbReference>
<accession>A0A452Y9K6</accession>
<evidence type="ECO:0000313" key="1">
    <source>
        <dbReference type="EnsemblPlants" id="AET1Gv20344700.1"/>
    </source>
</evidence>
<organism evidence="1 2">
    <name type="scientific">Aegilops tauschii subsp. strangulata</name>
    <name type="common">Goatgrass</name>
    <dbReference type="NCBI Taxonomy" id="200361"/>
    <lineage>
        <taxon>Eukaryota</taxon>
        <taxon>Viridiplantae</taxon>
        <taxon>Streptophyta</taxon>
        <taxon>Embryophyta</taxon>
        <taxon>Tracheophyta</taxon>
        <taxon>Spermatophyta</taxon>
        <taxon>Magnoliopsida</taxon>
        <taxon>Liliopsida</taxon>
        <taxon>Poales</taxon>
        <taxon>Poaceae</taxon>
        <taxon>BOP clade</taxon>
        <taxon>Pooideae</taxon>
        <taxon>Triticodae</taxon>
        <taxon>Triticeae</taxon>
        <taxon>Triticinae</taxon>
        <taxon>Aegilops</taxon>
    </lineage>
</organism>
<reference evidence="1" key="5">
    <citation type="journal article" date="2021" name="G3 (Bethesda)">
        <title>Aegilops tauschii genome assembly Aet v5.0 features greater sequence contiguity and improved annotation.</title>
        <authorList>
            <person name="Wang L."/>
            <person name="Zhu T."/>
            <person name="Rodriguez J.C."/>
            <person name="Deal K.R."/>
            <person name="Dubcovsky J."/>
            <person name="McGuire P.E."/>
            <person name="Lux T."/>
            <person name="Spannagl M."/>
            <person name="Mayer K.F.X."/>
            <person name="Baldrich P."/>
            <person name="Meyers B.C."/>
            <person name="Huo N."/>
            <person name="Gu Y.Q."/>
            <person name="Zhou H."/>
            <person name="Devos K.M."/>
            <person name="Bennetzen J.L."/>
            <person name="Unver T."/>
            <person name="Budak H."/>
            <person name="Gulick P.J."/>
            <person name="Galiba G."/>
            <person name="Kalapos B."/>
            <person name="Nelson D.R."/>
            <person name="Li P."/>
            <person name="You F.M."/>
            <person name="Luo M.C."/>
            <person name="Dvorak J."/>
        </authorList>
    </citation>
    <scope>NUCLEOTIDE SEQUENCE [LARGE SCALE GENOMIC DNA]</scope>
    <source>
        <strain evidence="1">cv. AL8/78</strain>
    </source>
</reference>
<dbReference type="AlphaFoldDB" id="A0A452Y9K6"/>
<proteinExistence type="predicted"/>
<dbReference type="Gramene" id="AET1Gv20344700.1">
    <property type="protein sequence ID" value="AET1Gv20344700.1"/>
    <property type="gene ID" value="AET1Gv20344700"/>
</dbReference>
<name>A0A452Y9K6_AEGTS</name>
<keyword evidence="2" id="KW-1185">Reference proteome</keyword>